<dbReference type="InterPro" id="IPR015815">
    <property type="entry name" value="HIBADH-related"/>
</dbReference>
<proteinExistence type="predicted"/>
<dbReference type="GO" id="GO:0050661">
    <property type="term" value="F:NADP binding"/>
    <property type="evidence" value="ECO:0007669"/>
    <property type="project" value="InterPro"/>
</dbReference>
<dbReference type="RefSeq" id="WP_101459324.1">
    <property type="nucleotide sequence ID" value="NZ_CP025408.1"/>
</dbReference>
<dbReference type="InterPro" id="IPR015814">
    <property type="entry name" value="Pgluconate_DH_NAD-bd_C"/>
</dbReference>
<accession>A0A2K9EEB9</accession>
<evidence type="ECO:0000256" key="1">
    <source>
        <dbReference type="ARBA" id="ARBA00023002"/>
    </source>
</evidence>
<dbReference type="InterPro" id="IPR036291">
    <property type="entry name" value="NAD(P)-bd_dom_sf"/>
</dbReference>
<feature type="active site" evidence="2">
    <location>
        <position position="180"/>
    </location>
</feature>
<dbReference type="Pfam" id="PF03446">
    <property type="entry name" value="NAD_binding_2"/>
    <property type="match status" value="1"/>
</dbReference>
<dbReference type="SUPFAM" id="SSF48179">
    <property type="entry name" value="6-phosphogluconate dehydrogenase C-terminal domain-like"/>
    <property type="match status" value="1"/>
</dbReference>
<dbReference type="SUPFAM" id="SSF51735">
    <property type="entry name" value="NAD(P)-binding Rossmann-fold domains"/>
    <property type="match status" value="1"/>
</dbReference>
<dbReference type="KEGG" id="paro:CUV01_03970"/>
<evidence type="ECO:0000256" key="2">
    <source>
        <dbReference type="PIRSR" id="PIRSR000103-1"/>
    </source>
</evidence>
<feature type="domain" description="Phosphogluconate dehydrogenase NAD-binding putative C-terminal" evidence="4">
    <location>
        <begin position="201"/>
        <end position="271"/>
    </location>
</feature>
<dbReference type="Gene3D" id="3.40.50.720">
    <property type="entry name" value="NAD(P)-binding Rossmann-like Domain"/>
    <property type="match status" value="1"/>
</dbReference>
<name>A0A2K9EEB9_9RHOB</name>
<dbReference type="PIRSF" id="PIRSF000103">
    <property type="entry name" value="HIBADH"/>
    <property type="match status" value="1"/>
</dbReference>
<dbReference type="AlphaFoldDB" id="A0A2K9EEB9"/>
<protein>
    <submittedName>
        <fullName evidence="5">3-hydroxyisobutyrate dehydrogenase</fullName>
    </submittedName>
</protein>
<dbReference type="InterPro" id="IPR006115">
    <property type="entry name" value="6PGDH_NADP-bd"/>
</dbReference>
<evidence type="ECO:0000259" key="4">
    <source>
        <dbReference type="Pfam" id="PF09130"/>
    </source>
</evidence>
<dbReference type="InterPro" id="IPR008927">
    <property type="entry name" value="6-PGluconate_DH-like_C_sf"/>
</dbReference>
<reference evidence="5 6" key="1">
    <citation type="submission" date="2017-12" db="EMBL/GenBank/DDBJ databases">
        <authorList>
            <person name="Hurst M.R.H."/>
        </authorList>
    </citation>
    <scope>NUCLEOTIDE SEQUENCE [LARGE SCALE GENOMIC DNA]</scope>
    <source>
        <strain evidence="5 6">BM15</strain>
    </source>
</reference>
<evidence type="ECO:0000313" key="5">
    <source>
        <dbReference type="EMBL" id="AUH32649.1"/>
    </source>
</evidence>
<dbReference type="Pfam" id="PF09130">
    <property type="entry name" value="DUF1932"/>
    <property type="match status" value="1"/>
</dbReference>
<dbReference type="EMBL" id="CP025408">
    <property type="protein sequence ID" value="AUH32649.1"/>
    <property type="molecule type" value="Genomic_DNA"/>
</dbReference>
<dbReference type="InterPro" id="IPR013328">
    <property type="entry name" value="6PGD_dom2"/>
</dbReference>
<dbReference type="Gene3D" id="1.10.1040.10">
    <property type="entry name" value="N-(1-d-carboxylethyl)-l-norvaline Dehydrogenase, domain 2"/>
    <property type="match status" value="1"/>
</dbReference>
<dbReference type="OrthoDB" id="4333at2"/>
<dbReference type="Proteomes" id="UP000233742">
    <property type="component" value="Chromosome"/>
</dbReference>
<gene>
    <name evidence="5" type="ORF">CUV01_03970</name>
</gene>
<keyword evidence="6" id="KW-1185">Reference proteome</keyword>
<organism evidence="5 6">
    <name type="scientific">Paracoccus tegillarcae</name>
    <dbReference type="NCBI Taxonomy" id="1529068"/>
    <lineage>
        <taxon>Bacteria</taxon>
        <taxon>Pseudomonadati</taxon>
        <taxon>Pseudomonadota</taxon>
        <taxon>Alphaproteobacteria</taxon>
        <taxon>Rhodobacterales</taxon>
        <taxon>Paracoccaceae</taxon>
        <taxon>Paracoccus</taxon>
    </lineage>
</organism>
<keyword evidence="1" id="KW-0560">Oxidoreductase</keyword>
<sequence>MSKPPERPENVTFVGFGEAASAFVAGWGEGRPDFIRAYDIKTRTDDTRTVMTDRYAAHEVDGKADLQAALAGAETIFCVVTADQALTAALAAAPWIRDGALWLDCNSCAPGTKRRAAGVIEAAGGRYVDVAVMSPVYPKFHHVPLFLSGPHAAMAAGILRALDMRPELAGDEVGRASSIKMLRSVMIKGLEALTAECFLAARRAGVEDEVIGSLERSDPDIKWRERGSYNLERMMVHGARRAAEMQEVAITVDQLGLGGRMAAATADWQKLIADLGVPPGEDDLIARADTILSRL</sequence>
<evidence type="ECO:0000313" key="6">
    <source>
        <dbReference type="Proteomes" id="UP000233742"/>
    </source>
</evidence>
<feature type="domain" description="6-phosphogluconate dehydrogenase NADP-binding" evidence="3">
    <location>
        <begin position="46"/>
        <end position="132"/>
    </location>
</feature>
<evidence type="ECO:0000259" key="3">
    <source>
        <dbReference type="Pfam" id="PF03446"/>
    </source>
</evidence>
<dbReference type="GO" id="GO:0016491">
    <property type="term" value="F:oxidoreductase activity"/>
    <property type="evidence" value="ECO:0007669"/>
    <property type="project" value="UniProtKB-KW"/>
</dbReference>